<dbReference type="RefSeq" id="WP_263123554.1">
    <property type="nucleotide sequence ID" value="NZ_CP106753.1"/>
</dbReference>
<dbReference type="EMBL" id="CP106753">
    <property type="protein sequence ID" value="UXY14255.1"/>
    <property type="molecule type" value="Genomic_DNA"/>
</dbReference>
<organism evidence="3 4">
    <name type="scientific">Chitiniphilus purpureus</name>
    <dbReference type="NCBI Taxonomy" id="2981137"/>
    <lineage>
        <taxon>Bacteria</taxon>
        <taxon>Pseudomonadati</taxon>
        <taxon>Pseudomonadota</taxon>
        <taxon>Betaproteobacteria</taxon>
        <taxon>Neisseriales</taxon>
        <taxon>Chitinibacteraceae</taxon>
        <taxon>Chitiniphilus</taxon>
    </lineage>
</organism>
<proteinExistence type="predicted"/>
<name>A0ABY6DIS5_9NEIS</name>
<dbReference type="Gene3D" id="1.10.260.40">
    <property type="entry name" value="lambda repressor-like DNA-binding domains"/>
    <property type="match status" value="1"/>
</dbReference>
<feature type="transmembrane region" description="Helical" evidence="1">
    <location>
        <begin position="115"/>
        <end position="137"/>
    </location>
</feature>
<dbReference type="Pfam" id="PF13464">
    <property type="entry name" value="RodZ_C"/>
    <property type="match status" value="1"/>
</dbReference>
<sequence length="271" mass="29032">MTDQQTESTISQGVGPRLKARREQMGLAIDQVANQLKLARKQIEAIEADHYETLPGNTFARGFVRNYAKLLELEAAPLLADLEGLLPTERIQSALPSVREEEGFSLEHAGRGNTAWPALLVGIVAFLAVFGGVWWYLQQPASPQLDVPNATLELPEAPQTHAASMAVEPAASAPAASAPQLTVASTPAAQAASQAELRLSALAESWVQITDADGKRVLSEVLPAGAERNVAGRAPYRVKIGNAPQTRLYLRGKPVDLAPYTKVNVAAFELK</sequence>
<evidence type="ECO:0000313" key="4">
    <source>
        <dbReference type="Proteomes" id="UP001061302"/>
    </source>
</evidence>
<evidence type="ECO:0000256" key="1">
    <source>
        <dbReference type="SAM" id="Phobius"/>
    </source>
</evidence>
<evidence type="ECO:0000313" key="3">
    <source>
        <dbReference type="EMBL" id="UXY14255.1"/>
    </source>
</evidence>
<keyword evidence="1" id="KW-0472">Membrane</keyword>
<reference evidence="3" key="1">
    <citation type="submission" date="2022-10" db="EMBL/GenBank/DDBJ databases">
        <title>Chitiniphilus purpureus sp. nov., a novel chitin-degrading bacterium isolated from crawfish pond sediment.</title>
        <authorList>
            <person name="Li K."/>
        </authorList>
    </citation>
    <scope>NUCLEOTIDE SEQUENCE</scope>
    <source>
        <strain evidence="3">CD1</strain>
    </source>
</reference>
<dbReference type="InterPro" id="IPR025194">
    <property type="entry name" value="RodZ-like_C"/>
</dbReference>
<protein>
    <submittedName>
        <fullName evidence="3">Helix-turn-helix domain-containing protein</fullName>
    </submittedName>
</protein>
<gene>
    <name evidence="3" type="ORF">N8I74_13140</name>
</gene>
<keyword evidence="1" id="KW-0812">Transmembrane</keyword>
<evidence type="ECO:0000259" key="2">
    <source>
        <dbReference type="Pfam" id="PF13464"/>
    </source>
</evidence>
<dbReference type="Pfam" id="PF13413">
    <property type="entry name" value="HTH_25"/>
    <property type="match status" value="1"/>
</dbReference>
<dbReference type="Proteomes" id="UP001061302">
    <property type="component" value="Chromosome"/>
</dbReference>
<accession>A0ABY6DIS5</accession>
<feature type="domain" description="Cytoskeleton protein RodZ-like C-terminal" evidence="2">
    <location>
        <begin position="198"/>
        <end position="269"/>
    </location>
</feature>
<dbReference type="InterPro" id="IPR050400">
    <property type="entry name" value="Bact_Cytoskel_RodZ"/>
</dbReference>
<keyword evidence="1" id="KW-1133">Transmembrane helix</keyword>
<dbReference type="InterPro" id="IPR010982">
    <property type="entry name" value="Lambda_DNA-bd_dom_sf"/>
</dbReference>
<dbReference type="PANTHER" id="PTHR34475">
    <property type="match status" value="1"/>
</dbReference>
<keyword evidence="4" id="KW-1185">Reference proteome</keyword>
<dbReference type="PANTHER" id="PTHR34475:SF1">
    <property type="entry name" value="CYTOSKELETON PROTEIN RODZ"/>
    <property type="match status" value="1"/>
</dbReference>